<dbReference type="GO" id="GO:0008170">
    <property type="term" value="F:N-methyltransferase activity"/>
    <property type="evidence" value="ECO:0007669"/>
    <property type="project" value="UniProtKB-ARBA"/>
</dbReference>
<dbReference type="InterPro" id="IPR029063">
    <property type="entry name" value="SAM-dependent_MTases_sf"/>
</dbReference>
<gene>
    <name evidence="2" type="ORF">PEPNEM18_00009</name>
</gene>
<dbReference type="EMBL" id="CAIJCS010000005">
    <property type="protein sequence ID" value="CAC9922126.1"/>
    <property type="molecule type" value="Genomic_DNA"/>
</dbReference>
<dbReference type="PANTHER" id="PTHR47739">
    <property type="entry name" value="TRNA1(VAL) (ADENINE(37)-N6)-METHYLTRANSFERASE"/>
    <property type="match status" value="1"/>
</dbReference>
<keyword evidence="2" id="KW-0489">Methyltransferase</keyword>
<sequence length="222" mass="25055">MGRDYMPKSKKTIYQEKGLFAFSMDSVLLAAYGKAKGDMLDLGCGSGFLAMAAYDEAKSVTAVDIEPRAVELLEKSAGENGMSMEIRCGDFRRLDLGTYDTIWTNPPFYKSSLQNKNSKVARAKHLDDDMRWFYEASKLLKPKGALYAVVDVARFQDIVADLRDGDMTLTHLRPVYWREGEEARRILFTAVKGGGSFLHMAPPLYIYEDEDYTEEVAGYYGR</sequence>
<dbReference type="AlphaFoldDB" id="A0A6V6XYH4"/>
<protein>
    <submittedName>
        <fullName evidence="2">Methyltransferase domain protein</fullName>
    </submittedName>
</protein>
<dbReference type="RefSeq" id="WP_180497998.1">
    <property type="nucleotide sequence ID" value="NZ_CAIJCS010000005.1"/>
</dbReference>
<organism evidence="2 3">
    <name type="scientific">Aedoeadaptatus nemausensis</name>
    <dbReference type="NCBI Taxonomy" id="2582829"/>
    <lineage>
        <taxon>Bacteria</taxon>
        <taxon>Bacillati</taxon>
        <taxon>Bacillota</taxon>
        <taxon>Tissierellia</taxon>
        <taxon>Tissierellales</taxon>
        <taxon>Peptoniphilaceae</taxon>
        <taxon>Aedoeadaptatus</taxon>
    </lineage>
</organism>
<comment type="caution">
    <text evidence="2">The sequence shown here is derived from an EMBL/GenBank/DDBJ whole genome shotgun (WGS) entry which is preliminary data.</text>
</comment>
<keyword evidence="3" id="KW-1185">Reference proteome</keyword>
<keyword evidence="2" id="KW-0808">Transferase</keyword>
<dbReference type="GO" id="GO:0032259">
    <property type="term" value="P:methylation"/>
    <property type="evidence" value="ECO:0007669"/>
    <property type="project" value="UniProtKB-KW"/>
</dbReference>
<dbReference type="InterPro" id="IPR002052">
    <property type="entry name" value="DNA_methylase_N6_adenine_CS"/>
</dbReference>
<dbReference type="Gene3D" id="3.40.50.150">
    <property type="entry name" value="Vaccinia Virus protein VP39"/>
    <property type="match status" value="1"/>
</dbReference>
<reference evidence="2 3" key="1">
    <citation type="submission" date="2020-06" db="EMBL/GenBank/DDBJ databases">
        <authorList>
            <person name="Criscuolo A."/>
        </authorList>
    </citation>
    <scope>NUCLEOTIDE SEQUENCE [LARGE SCALE GENOMIC DNA]</scope>
    <source>
        <strain evidence="2">1804121828</strain>
    </source>
</reference>
<dbReference type="Pfam" id="PF05175">
    <property type="entry name" value="MTS"/>
    <property type="match status" value="1"/>
</dbReference>
<name>A0A6V6XYH4_9FIRM</name>
<dbReference type="GO" id="GO:0003676">
    <property type="term" value="F:nucleic acid binding"/>
    <property type="evidence" value="ECO:0007669"/>
    <property type="project" value="InterPro"/>
</dbReference>
<proteinExistence type="predicted"/>
<dbReference type="InterPro" id="IPR050210">
    <property type="entry name" value="tRNA_Adenine-N(6)_MTase"/>
</dbReference>
<feature type="domain" description="Methyltransferase small" evidence="1">
    <location>
        <begin position="28"/>
        <end position="151"/>
    </location>
</feature>
<dbReference type="InterPro" id="IPR007848">
    <property type="entry name" value="Small_mtfrase_dom"/>
</dbReference>
<evidence type="ECO:0000259" key="1">
    <source>
        <dbReference type="Pfam" id="PF05175"/>
    </source>
</evidence>
<accession>A0A6V6XYH4</accession>
<dbReference type="Proteomes" id="UP000586454">
    <property type="component" value="Unassembled WGS sequence"/>
</dbReference>
<dbReference type="CDD" id="cd02440">
    <property type="entry name" value="AdoMet_MTases"/>
    <property type="match status" value="1"/>
</dbReference>
<dbReference type="GO" id="GO:0008757">
    <property type="term" value="F:S-adenosylmethionine-dependent methyltransferase activity"/>
    <property type="evidence" value="ECO:0007669"/>
    <property type="project" value="UniProtKB-ARBA"/>
</dbReference>
<evidence type="ECO:0000313" key="3">
    <source>
        <dbReference type="Proteomes" id="UP000586454"/>
    </source>
</evidence>
<dbReference type="PANTHER" id="PTHR47739:SF1">
    <property type="entry name" value="TRNA1(VAL) (ADENINE(37)-N6)-METHYLTRANSFERASE"/>
    <property type="match status" value="1"/>
</dbReference>
<evidence type="ECO:0000313" key="2">
    <source>
        <dbReference type="EMBL" id="CAC9922126.1"/>
    </source>
</evidence>
<dbReference type="SUPFAM" id="SSF53335">
    <property type="entry name" value="S-adenosyl-L-methionine-dependent methyltransferases"/>
    <property type="match status" value="1"/>
</dbReference>
<dbReference type="PROSITE" id="PS00092">
    <property type="entry name" value="N6_MTASE"/>
    <property type="match status" value="1"/>
</dbReference>